<dbReference type="SUPFAM" id="SSF56425">
    <property type="entry name" value="Succinate dehydrogenase/fumarate reductase flavoprotein, catalytic domain"/>
    <property type="match status" value="1"/>
</dbReference>
<evidence type="ECO:0000256" key="1">
    <source>
        <dbReference type="ARBA" id="ARBA00001974"/>
    </source>
</evidence>
<dbReference type="EMBL" id="BAABFO010000010">
    <property type="protein sequence ID" value="GAA4333015.1"/>
    <property type="molecule type" value="Genomic_DNA"/>
</dbReference>
<proteinExistence type="predicted"/>
<keyword evidence="7" id="KW-1185">Reference proteome</keyword>
<protein>
    <submittedName>
        <fullName evidence="6">FAD-dependent oxidoreductase</fullName>
    </submittedName>
</protein>
<evidence type="ECO:0000313" key="6">
    <source>
        <dbReference type="EMBL" id="GAA4333015.1"/>
    </source>
</evidence>
<gene>
    <name evidence="6" type="ORF">GCM10023144_23770</name>
</gene>
<dbReference type="InterPro" id="IPR050315">
    <property type="entry name" value="FAD-oxidoreductase_2"/>
</dbReference>
<dbReference type="Gene3D" id="3.50.50.60">
    <property type="entry name" value="FAD/NAD(P)-binding domain"/>
    <property type="match status" value="1"/>
</dbReference>
<dbReference type="RefSeq" id="WP_345249626.1">
    <property type="nucleotide sequence ID" value="NZ_BAABFO010000010.1"/>
</dbReference>
<dbReference type="PANTHER" id="PTHR43400">
    <property type="entry name" value="FUMARATE REDUCTASE"/>
    <property type="match status" value="1"/>
</dbReference>
<evidence type="ECO:0000313" key="7">
    <source>
        <dbReference type="Proteomes" id="UP001501671"/>
    </source>
</evidence>
<evidence type="ECO:0000256" key="2">
    <source>
        <dbReference type="ARBA" id="ARBA00022630"/>
    </source>
</evidence>
<dbReference type="InterPro" id="IPR036188">
    <property type="entry name" value="FAD/NAD-bd_sf"/>
</dbReference>
<dbReference type="Proteomes" id="UP001501671">
    <property type="component" value="Unassembled WGS sequence"/>
</dbReference>
<dbReference type="SUPFAM" id="SSF51905">
    <property type="entry name" value="FAD/NAD(P)-binding domain"/>
    <property type="match status" value="1"/>
</dbReference>
<dbReference type="Gene3D" id="3.90.700.10">
    <property type="entry name" value="Succinate dehydrogenase/fumarate reductase flavoprotein, catalytic domain"/>
    <property type="match status" value="1"/>
</dbReference>
<evidence type="ECO:0000259" key="5">
    <source>
        <dbReference type="Pfam" id="PF00890"/>
    </source>
</evidence>
<comment type="cofactor">
    <cofactor evidence="1">
        <name>FAD</name>
        <dbReference type="ChEBI" id="CHEBI:57692"/>
    </cofactor>
</comment>
<evidence type="ECO:0000256" key="4">
    <source>
        <dbReference type="ARBA" id="ARBA00023002"/>
    </source>
</evidence>
<evidence type="ECO:0000256" key="3">
    <source>
        <dbReference type="ARBA" id="ARBA00022827"/>
    </source>
</evidence>
<accession>A0ABP8H1G1</accession>
<keyword evidence="3" id="KW-0274">FAD</keyword>
<dbReference type="InterPro" id="IPR027477">
    <property type="entry name" value="Succ_DH/fumarate_Rdtase_cat_sf"/>
</dbReference>
<reference evidence="7" key="1">
    <citation type="journal article" date="2019" name="Int. J. Syst. Evol. Microbiol.">
        <title>The Global Catalogue of Microorganisms (GCM) 10K type strain sequencing project: providing services to taxonomists for standard genome sequencing and annotation.</title>
        <authorList>
            <consortium name="The Broad Institute Genomics Platform"/>
            <consortium name="The Broad Institute Genome Sequencing Center for Infectious Disease"/>
            <person name="Wu L."/>
            <person name="Ma J."/>
        </authorList>
    </citation>
    <scope>NUCLEOTIDE SEQUENCE [LARGE SCALE GENOMIC DNA]</scope>
    <source>
        <strain evidence="7">JCM 17666</strain>
    </source>
</reference>
<dbReference type="InterPro" id="IPR003953">
    <property type="entry name" value="FAD-dep_OxRdtase_2_FAD-bd"/>
</dbReference>
<name>A0ABP8H1G1_9BURK</name>
<dbReference type="Pfam" id="PF00890">
    <property type="entry name" value="FAD_binding_2"/>
    <property type="match status" value="1"/>
</dbReference>
<organism evidence="6 7">
    <name type="scientific">Pigmentiphaga soli</name>
    <dbReference type="NCBI Taxonomy" id="1007095"/>
    <lineage>
        <taxon>Bacteria</taxon>
        <taxon>Pseudomonadati</taxon>
        <taxon>Pseudomonadota</taxon>
        <taxon>Betaproteobacteria</taxon>
        <taxon>Burkholderiales</taxon>
        <taxon>Alcaligenaceae</taxon>
        <taxon>Pigmentiphaga</taxon>
    </lineage>
</organism>
<dbReference type="PANTHER" id="PTHR43400:SF10">
    <property type="entry name" value="3-OXOSTEROID 1-DEHYDROGENASE"/>
    <property type="match status" value="1"/>
</dbReference>
<sequence>MQDRSTDFDLIVVGAGMAGHCTALEGARQGGRVLLLEKTERYGGSTRMCGGAFAFAGTDIQKKLGIEDSAELLEQDLMAAGKHRNDAALVHAYAQHQYEAYKWLEALGLRFEKVSLSGSQSVPRNHSIDPVLVLETLHDNVLRAGVAYRSGAAVQRLLTEGEGEERRVVGVALASGETVRAAGGVAIATGGFSRAADLVERFVPHLRAARPMGGYGNTGDGLRMAWALGADLIDLGYVKGSFGAPVAAPTPGMEEQAPRLISAMYRGAIVVNAAGRRFIDESVSYKAIGDRCLQQPDALAFQIFDQQVMDQSSPLPTVADYRAALDTGLLRQAGSLRDLAAALGIDPDGLLATVERYNAACDGREPDEMGRTSLSTGYGKPTRIERGPFYGLACTTGLTSTYCGLHTDTDARVLDVFDRPIEGLYATGEVMGGFHGETYMSGSSLAKGCIFGRLAARHALRRAGVAAA</sequence>
<keyword evidence="2" id="KW-0285">Flavoprotein</keyword>
<keyword evidence="4" id="KW-0560">Oxidoreductase</keyword>
<feature type="domain" description="FAD-dependent oxidoreductase 2 FAD-binding" evidence="5">
    <location>
        <begin position="9"/>
        <end position="445"/>
    </location>
</feature>
<comment type="caution">
    <text evidence="6">The sequence shown here is derived from an EMBL/GenBank/DDBJ whole genome shotgun (WGS) entry which is preliminary data.</text>
</comment>